<dbReference type="SUPFAM" id="SSF53335">
    <property type="entry name" value="S-adenosyl-L-methionine-dependent methyltransferases"/>
    <property type="match status" value="1"/>
</dbReference>
<dbReference type="STRING" id="1436961.SAMN05421739_102502"/>
<protein>
    <submittedName>
        <fullName evidence="1">Site-specific DNA-methyltransferase (Adenine-specific)</fullName>
    </submittedName>
</protein>
<proteinExistence type="predicted"/>
<reference evidence="2" key="1">
    <citation type="submission" date="2016-10" db="EMBL/GenBank/DDBJ databases">
        <authorList>
            <person name="Varghese N."/>
            <person name="Submissions S."/>
        </authorList>
    </citation>
    <scope>NUCLEOTIDE SEQUENCE [LARGE SCALE GENOMIC DNA]</scope>
    <source>
        <strain evidence="2">LP51</strain>
    </source>
</reference>
<dbReference type="AlphaFoldDB" id="A0A1I2RS24"/>
<gene>
    <name evidence="1" type="ORF">SAMN05421739_102502</name>
</gene>
<dbReference type="GO" id="GO:0008168">
    <property type="term" value="F:methyltransferase activity"/>
    <property type="evidence" value="ECO:0007669"/>
    <property type="project" value="UniProtKB-KW"/>
</dbReference>
<dbReference type="Proteomes" id="UP000198724">
    <property type="component" value="Unassembled WGS sequence"/>
</dbReference>
<sequence length="50" mass="5689">MPKPYYTSQDEKFTLFSGDCVELLPKLNVKADLVFADLPYFLGSYGFMMG</sequence>
<evidence type="ECO:0000313" key="2">
    <source>
        <dbReference type="Proteomes" id="UP000198724"/>
    </source>
</evidence>
<dbReference type="GO" id="GO:0032259">
    <property type="term" value="P:methylation"/>
    <property type="evidence" value="ECO:0007669"/>
    <property type="project" value="UniProtKB-KW"/>
</dbReference>
<organism evidence="1 2">
    <name type="scientific">Pontibacter chinhatensis</name>
    <dbReference type="NCBI Taxonomy" id="1436961"/>
    <lineage>
        <taxon>Bacteria</taxon>
        <taxon>Pseudomonadati</taxon>
        <taxon>Bacteroidota</taxon>
        <taxon>Cytophagia</taxon>
        <taxon>Cytophagales</taxon>
        <taxon>Hymenobacteraceae</taxon>
        <taxon>Pontibacter</taxon>
    </lineage>
</organism>
<keyword evidence="1" id="KW-0808">Transferase</keyword>
<dbReference type="EMBL" id="FOOT01000002">
    <property type="protein sequence ID" value="SFG43240.1"/>
    <property type="molecule type" value="Genomic_DNA"/>
</dbReference>
<dbReference type="InterPro" id="IPR029063">
    <property type="entry name" value="SAM-dependent_MTases_sf"/>
</dbReference>
<accession>A0A1I2RS24</accession>
<keyword evidence="1" id="KW-0489">Methyltransferase</keyword>
<keyword evidence="2" id="KW-1185">Reference proteome</keyword>
<name>A0A1I2RS24_9BACT</name>
<evidence type="ECO:0000313" key="1">
    <source>
        <dbReference type="EMBL" id="SFG43240.1"/>
    </source>
</evidence>